<evidence type="ECO:0000256" key="3">
    <source>
        <dbReference type="ARBA" id="ARBA00022801"/>
    </source>
</evidence>
<proteinExistence type="inferred from homology"/>
<keyword evidence="4 5" id="KW-0546">Nucleotide metabolism</keyword>
<dbReference type="InterPro" id="IPR029054">
    <property type="entry name" value="dUTPase-like"/>
</dbReference>
<dbReference type="Pfam" id="PF00692">
    <property type="entry name" value="dUTPase"/>
    <property type="match status" value="1"/>
</dbReference>
<evidence type="ECO:0000313" key="8">
    <source>
        <dbReference type="Proteomes" id="UP001628156"/>
    </source>
</evidence>
<name>A0ABQ0DEH1_9EUKA</name>
<dbReference type="NCBIfam" id="TIGR00576">
    <property type="entry name" value="dut"/>
    <property type="match status" value="1"/>
</dbReference>
<feature type="domain" description="dUTPase-like" evidence="6">
    <location>
        <begin position="13"/>
        <end position="141"/>
    </location>
</feature>
<dbReference type="SUPFAM" id="SSF51283">
    <property type="entry name" value="dUTPase-like"/>
    <property type="match status" value="1"/>
</dbReference>
<protein>
    <recommendedName>
        <fullName evidence="5">Deoxyuridine 5'-triphosphate nucleotidohydrolase</fullName>
        <shortName evidence="5">dUTPase</shortName>
        <ecNumber evidence="5">3.6.1.23</ecNumber>
    </recommendedName>
    <alternativeName>
        <fullName evidence="5">dUTP pyrophosphatase</fullName>
    </alternativeName>
</protein>
<evidence type="ECO:0000256" key="2">
    <source>
        <dbReference type="ARBA" id="ARBA00006581"/>
    </source>
</evidence>
<keyword evidence="5" id="KW-0479">Metal-binding</keyword>
<comment type="function">
    <text evidence="5">Involved in nucleotide metabolism via production of dUMP, the immediate precursor of thymidine nucleotides, and decreases the intracellular concentration of dUTP so that uracil cannot be incorporated into DNA.</text>
</comment>
<accession>A0ABQ0DEH1</accession>
<evidence type="ECO:0000256" key="5">
    <source>
        <dbReference type="RuleBase" id="RU367024"/>
    </source>
</evidence>
<evidence type="ECO:0000259" key="6">
    <source>
        <dbReference type="Pfam" id="PF00692"/>
    </source>
</evidence>
<keyword evidence="3 5" id="KW-0378">Hydrolase</keyword>
<dbReference type="InterPro" id="IPR036157">
    <property type="entry name" value="dUTPase-like_sf"/>
</dbReference>
<dbReference type="EMBL" id="BAAFRS010000072">
    <property type="protein sequence ID" value="GAB1221240.1"/>
    <property type="molecule type" value="Genomic_DNA"/>
</dbReference>
<sequence length="142" mass="15845">MEEVLLVKRLHKDAIIPTRGTNRAAGFDLFCIENVIIQPHDRCSVSTGIAVQIPNNYYGKVAPRSSLAFKYGIDVGAGIIDEDYRGEIKVLLFNHSNDIFRAKKGDRIAQFIIEKISYCEIKEVKELNATIRGEKGFGSTGK</sequence>
<keyword evidence="8" id="KW-1185">Reference proteome</keyword>
<gene>
    <name evidence="7" type="ORF">ENUP19_0072G0012</name>
</gene>
<dbReference type="NCBIfam" id="NF001862">
    <property type="entry name" value="PRK00601.1"/>
    <property type="match status" value="1"/>
</dbReference>
<dbReference type="InterPro" id="IPR008181">
    <property type="entry name" value="dUTPase"/>
</dbReference>
<keyword evidence="5" id="KW-0460">Magnesium</keyword>
<dbReference type="InterPro" id="IPR033704">
    <property type="entry name" value="dUTPase_trimeric"/>
</dbReference>
<comment type="caution">
    <text evidence="7">The sequence shown here is derived from an EMBL/GenBank/DDBJ whole genome shotgun (WGS) entry which is preliminary data.</text>
</comment>
<dbReference type="Proteomes" id="UP001628156">
    <property type="component" value="Unassembled WGS sequence"/>
</dbReference>
<evidence type="ECO:0000313" key="7">
    <source>
        <dbReference type="EMBL" id="GAB1221240.1"/>
    </source>
</evidence>
<comment type="similarity">
    <text evidence="2 5">Belongs to the dUTPase family.</text>
</comment>
<comment type="pathway">
    <text evidence="1 5">Pyrimidine metabolism; dUMP biosynthesis; dUMP from dCTP (dUTP route): step 2/2.</text>
</comment>
<reference evidence="7 8" key="1">
    <citation type="journal article" date="2019" name="PLoS Negl. Trop. Dis.">
        <title>Whole genome sequencing of Entamoeba nuttalli reveals mammalian host-related molecular signatures and a novel octapeptide-repeat surface protein.</title>
        <authorList>
            <person name="Tanaka M."/>
            <person name="Makiuchi T."/>
            <person name="Komiyama T."/>
            <person name="Shiina T."/>
            <person name="Osaki K."/>
            <person name="Tachibana H."/>
        </authorList>
    </citation>
    <scope>NUCLEOTIDE SEQUENCE [LARGE SCALE GENOMIC DNA]</scope>
    <source>
        <strain evidence="7 8">P19-061405</strain>
    </source>
</reference>
<dbReference type="PANTHER" id="PTHR11241">
    <property type="entry name" value="DEOXYURIDINE 5'-TRIPHOSPHATE NUCLEOTIDOHYDROLASE"/>
    <property type="match status" value="1"/>
</dbReference>
<dbReference type="PANTHER" id="PTHR11241:SF0">
    <property type="entry name" value="DEOXYURIDINE 5'-TRIPHOSPHATE NUCLEOTIDOHYDROLASE"/>
    <property type="match status" value="1"/>
</dbReference>
<comment type="catalytic activity">
    <reaction evidence="5">
        <text>dUTP + H2O = dUMP + diphosphate + H(+)</text>
        <dbReference type="Rhea" id="RHEA:10248"/>
        <dbReference type="ChEBI" id="CHEBI:15377"/>
        <dbReference type="ChEBI" id="CHEBI:15378"/>
        <dbReference type="ChEBI" id="CHEBI:33019"/>
        <dbReference type="ChEBI" id="CHEBI:61555"/>
        <dbReference type="ChEBI" id="CHEBI:246422"/>
        <dbReference type="EC" id="3.6.1.23"/>
    </reaction>
</comment>
<dbReference type="EC" id="3.6.1.23" evidence="5"/>
<evidence type="ECO:0000256" key="4">
    <source>
        <dbReference type="ARBA" id="ARBA00023080"/>
    </source>
</evidence>
<evidence type="ECO:0000256" key="1">
    <source>
        <dbReference type="ARBA" id="ARBA00005142"/>
    </source>
</evidence>
<dbReference type="CDD" id="cd07557">
    <property type="entry name" value="trimeric_dUTPase"/>
    <property type="match status" value="1"/>
</dbReference>
<dbReference type="Gene3D" id="2.70.40.10">
    <property type="match status" value="1"/>
</dbReference>
<organism evidence="7 8">
    <name type="scientific">Entamoeba nuttalli</name>
    <dbReference type="NCBI Taxonomy" id="412467"/>
    <lineage>
        <taxon>Eukaryota</taxon>
        <taxon>Amoebozoa</taxon>
        <taxon>Evosea</taxon>
        <taxon>Archamoebae</taxon>
        <taxon>Mastigamoebida</taxon>
        <taxon>Entamoebidae</taxon>
        <taxon>Entamoeba</taxon>
    </lineage>
</organism>
<comment type="cofactor">
    <cofactor evidence="5">
        <name>Mg(2+)</name>
        <dbReference type="ChEBI" id="CHEBI:18420"/>
    </cofactor>
</comment>